<evidence type="ECO:0000313" key="4">
    <source>
        <dbReference type="Proteomes" id="UP000076218"/>
    </source>
</evidence>
<reference evidence="3 4" key="1">
    <citation type="submission" date="2016-01" db="EMBL/GenBank/DDBJ databases">
        <title>Draft genome sequence of Clavibacter michiganensis subsp. tessellarius DOAB 609.</title>
        <authorList>
            <person name="Tambong J.T."/>
        </authorList>
    </citation>
    <scope>NUCLEOTIDE SEQUENCE [LARGE SCALE GENOMIC DNA]</scope>
    <source>
        <strain evidence="3 4">DOAB 609</strain>
    </source>
</reference>
<organism evidence="3 4">
    <name type="scientific">Clavibacter tessellarius</name>
    <dbReference type="NCBI Taxonomy" id="31965"/>
    <lineage>
        <taxon>Bacteria</taxon>
        <taxon>Bacillati</taxon>
        <taxon>Actinomycetota</taxon>
        <taxon>Actinomycetes</taxon>
        <taxon>Micrococcales</taxon>
        <taxon>Microbacteriaceae</taxon>
        <taxon>Clavibacter</taxon>
    </lineage>
</organism>
<proteinExistence type="predicted"/>
<dbReference type="STRING" id="31965.AWH51_13625"/>
<dbReference type="Gene3D" id="3.20.20.80">
    <property type="entry name" value="Glycosidases"/>
    <property type="match status" value="1"/>
</dbReference>
<dbReference type="Proteomes" id="UP000076218">
    <property type="component" value="Unassembled WGS sequence"/>
</dbReference>
<dbReference type="Pfam" id="PF03422">
    <property type="entry name" value="CBM_6"/>
    <property type="match status" value="1"/>
</dbReference>
<dbReference type="OrthoDB" id="9758923at2"/>
<dbReference type="Gene3D" id="2.60.120.260">
    <property type="entry name" value="Galactose-binding domain-like"/>
    <property type="match status" value="1"/>
</dbReference>
<gene>
    <name evidence="3" type="ORF">AWH51_13625</name>
</gene>
<dbReference type="EMBL" id="LQXA01000044">
    <property type="protein sequence ID" value="KZC94353.1"/>
    <property type="molecule type" value="Genomic_DNA"/>
</dbReference>
<dbReference type="PROSITE" id="PS51175">
    <property type="entry name" value="CBM6"/>
    <property type="match status" value="1"/>
</dbReference>
<feature type="chain" id="PRO_5007601364" description="CBM6 domain-containing protein" evidence="1">
    <location>
        <begin position="30"/>
        <end position="572"/>
    </location>
</feature>
<dbReference type="AlphaFoldDB" id="A0A154UYY2"/>
<dbReference type="SUPFAM" id="SSF51445">
    <property type="entry name" value="(Trans)glycosidases"/>
    <property type="match status" value="1"/>
</dbReference>
<dbReference type="InterPro" id="IPR005084">
    <property type="entry name" value="CBM6"/>
</dbReference>
<protein>
    <recommendedName>
        <fullName evidence="2">CBM6 domain-containing protein</fullName>
    </recommendedName>
</protein>
<name>A0A154UYY2_9MICO</name>
<accession>A0A154UYY2</accession>
<dbReference type="InterPro" id="IPR017853">
    <property type="entry name" value="GH"/>
</dbReference>
<keyword evidence="1" id="KW-0732">Signal</keyword>
<evidence type="ECO:0000259" key="2">
    <source>
        <dbReference type="PROSITE" id="PS51175"/>
    </source>
</evidence>
<sequence>MRRRALLAGIMSIGLATTGLVASAGPAAAAGGTLTIDAGSSLRPVTHVAAGGLYGFATSTMPDPSILQPLRLRQHTQPPPGVQQLGNGATVPTGDALKVAPSVTATGGQQYVRMPDIYPNFPYKWVSWQDWLSKVDTMVDARLAATGNTGIDGWEIWNEPDGTWDTAKAGPYNDGWTRTYRQIRAKDTVTPIIGPGTTVYNPTFMRSFLQNAKATGTLPDVIVWHELSQGWKGVDEHVADYRALERSLGISPRRISINEYAGTGEVDVPSSALHYIAQFERAGVHDAERAYWYESGTMNGLLYQGKPTASYWMYKWYGDMSGNMLPVTAAGDLDGIASLDGSRKVVNGVFGGDSGTNTVRVTGIGSFGSSVRVTLSSTPGTGRKTNVAAPTTLSTQTLPVVGGAVSIPVAGMDATQAYQVVVTPASGPTTSMLQGTQQTYEAENATVVNAQILGSSAASNGSYVGGIDGSADMRSDSFVDFTVDVPTAGSYALGVRYANGGTATSTQGLASNGGAFTSLSYPTTGGWGRFATVSTSVTLQAGSNVIRLAKGSPNFAGGSGFAELDSITVTRR</sequence>
<evidence type="ECO:0000313" key="3">
    <source>
        <dbReference type="EMBL" id="KZC94353.1"/>
    </source>
</evidence>
<dbReference type="GO" id="GO:0030246">
    <property type="term" value="F:carbohydrate binding"/>
    <property type="evidence" value="ECO:0007669"/>
    <property type="project" value="InterPro"/>
</dbReference>
<feature type="domain" description="CBM6" evidence="2">
    <location>
        <begin position="438"/>
        <end position="570"/>
    </location>
</feature>
<dbReference type="RefSeq" id="WP_063072252.1">
    <property type="nucleotide sequence ID" value="NZ_LQXA01000044.1"/>
</dbReference>
<dbReference type="InterPro" id="IPR008979">
    <property type="entry name" value="Galactose-bd-like_sf"/>
</dbReference>
<feature type="signal peptide" evidence="1">
    <location>
        <begin position="1"/>
        <end position="29"/>
    </location>
</feature>
<dbReference type="SUPFAM" id="SSF49785">
    <property type="entry name" value="Galactose-binding domain-like"/>
    <property type="match status" value="1"/>
</dbReference>
<evidence type="ECO:0000256" key="1">
    <source>
        <dbReference type="SAM" id="SignalP"/>
    </source>
</evidence>
<comment type="caution">
    <text evidence="3">The sequence shown here is derived from an EMBL/GenBank/DDBJ whole genome shotgun (WGS) entry which is preliminary data.</text>
</comment>